<evidence type="ECO:0000313" key="6">
    <source>
        <dbReference type="EMBL" id="EGF49433.1"/>
    </source>
</evidence>
<gene>
    <name evidence="6" type="ORF">HMPREF9445_02801</name>
</gene>
<protein>
    <submittedName>
        <fullName evidence="6">Transcriptional regulator, LuxR family</fullName>
    </submittedName>
</protein>
<dbReference type="SUPFAM" id="SSF46894">
    <property type="entry name" value="C-terminal effector domain of the bipartite response regulators"/>
    <property type="match status" value="1"/>
</dbReference>
<dbReference type="PANTHER" id="PTHR44688:SF16">
    <property type="entry name" value="DNA-BINDING TRANSCRIPTIONAL ACTIVATOR DEVR_DOSR"/>
    <property type="match status" value="1"/>
</dbReference>
<dbReference type="InterPro" id="IPR016032">
    <property type="entry name" value="Sig_transdc_resp-reg_C-effctor"/>
</dbReference>
<evidence type="ECO:0000256" key="4">
    <source>
        <dbReference type="SAM" id="MobiDB-lite"/>
    </source>
</evidence>
<comment type="caution">
    <text evidence="6">The sequence shown here is derived from an EMBL/GenBank/DDBJ whole genome shotgun (WGS) entry which is preliminary data.</text>
</comment>
<name>A0ABP2KRV3_9BACE</name>
<dbReference type="CDD" id="cd06170">
    <property type="entry name" value="LuxR_C_like"/>
    <property type="match status" value="1"/>
</dbReference>
<evidence type="ECO:0000256" key="1">
    <source>
        <dbReference type="ARBA" id="ARBA00023015"/>
    </source>
</evidence>
<feature type="domain" description="HTH luxR-type" evidence="5">
    <location>
        <begin position="166"/>
        <end position="231"/>
    </location>
</feature>
<evidence type="ECO:0000313" key="7">
    <source>
        <dbReference type="Proteomes" id="UP000010321"/>
    </source>
</evidence>
<evidence type="ECO:0000259" key="5">
    <source>
        <dbReference type="PROSITE" id="PS50043"/>
    </source>
</evidence>
<dbReference type="PANTHER" id="PTHR44688">
    <property type="entry name" value="DNA-BINDING TRANSCRIPTIONAL ACTIVATOR DEVR_DOSR"/>
    <property type="match status" value="1"/>
</dbReference>
<evidence type="ECO:0000256" key="3">
    <source>
        <dbReference type="ARBA" id="ARBA00023163"/>
    </source>
</evidence>
<sequence length="238" mass="26608">MTEFCIRAKFISPHYKDDTKIIRTFAGKPCIFMTTPEIAIVAPNTLTSLGLQNLLEEIIPMATIRVFRSFAELMDDTPDMYAHYFISSRIYFEHTSFFLPRKPKTIVLAGGDNQPQLSGVPTLNIYQDEKSLIKDILQLHRYGHHHGHPGKQPDGSRSSMPPHAANGADDHDLSAREIEVLVLITKGLINKEIADKLNISLTTVITHRKNIVEKLGIKSVSGLTIYAVMHGYIDADGI</sequence>
<organism evidence="6 7">
    <name type="scientific">Bacteroides clarus YIT 12056</name>
    <dbReference type="NCBI Taxonomy" id="762984"/>
    <lineage>
        <taxon>Bacteria</taxon>
        <taxon>Pseudomonadati</taxon>
        <taxon>Bacteroidota</taxon>
        <taxon>Bacteroidia</taxon>
        <taxon>Bacteroidales</taxon>
        <taxon>Bacteroidaceae</taxon>
        <taxon>Bacteroides</taxon>
    </lineage>
</organism>
<reference evidence="6 7" key="1">
    <citation type="submission" date="2011-02" db="EMBL/GenBank/DDBJ databases">
        <authorList>
            <person name="Weinstock G."/>
            <person name="Sodergren E."/>
            <person name="Clifton S."/>
            <person name="Fulton L."/>
            <person name="Fulton B."/>
            <person name="Courtney L."/>
            <person name="Fronick C."/>
            <person name="Harrison M."/>
            <person name="Strong C."/>
            <person name="Farmer C."/>
            <person name="Delahaunty K."/>
            <person name="Markovic C."/>
            <person name="Hall O."/>
            <person name="Minx P."/>
            <person name="Tomlinson C."/>
            <person name="Mitreva M."/>
            <person name="Hou S."/>
            <person name="Chen J."/>
            <person name="Wollam A."/>
            <person name="Pepin K.H."/>
            <person name="Johnson M."/>
            <person name="Bhonagiri V."/>
            <person name="Zhang X."/>
            <person name="Suruliraj S."/>
            <person name="Warren W."/>
            <person name="Chinwalla A."/>
            <person name="Mardis E.R."/>
            <person name="Wilson R.K."/>
        </authorList>
    </citation>
    <scope>NUCLEOTIDE SEQUENCE [LARGE SCALE GENOMIC DNA]</scope>
    <source>
        <strain evidence="6 7">YIT 12056</strain>
    </source>
</reference>
<dbReference type="Gene3D" id="1.10.10.10">
    <property type="entry name" value="Winged helix-like DNA-binding domain superfamily/Winged helix DNA-binding domain"/>
    <property type="match status" value="1"/>
</dbReference>
<dbReference type="InterPro" id="IPR036388">
    <property type="entry name" value="WH-like_DNA-bd_sf"/>
</dbReference>
<keyword evidence="3" id="KW-0804">Transcription</keyword>
<dbReference type="Proteomes" id="UP000010321">
    <property type="component" value="Unassembled WGS sequence"/>
</dbReference>
<dbReference type="EMBL" id="AFBM01000031">
    <property type="protein sequence ID" value="EGF49433.1"/>
    <property type="molecule type" value="Genomic_DNA"/>
</dbReference>
<dbReference type="SMART" id="SM00421">
    <property type="entry name" value="HTH_LUXR"/>
    <property type="match status" value="1"/>
</dbReference>
<feature type="region of interest" description="Disordered" evidence="4">
    <location>
        <begin position="144"/>
        <end position="169"/>
    </location>
</feature>
<dbReference type="InterPro" id="IPR000792">
    <property type="entry name" value="Tscrpt_reg_LuxR_C"/>
</dbReference>
<dbReference type="PROSITE" id="PS00622">
    <property type="entry name" value="HTH_LUXR_1"/>
    <property type="match status" value="1"/>
</dbReference>
<keyword evidence="2" id="KW-0238">DNA-binding</keyword>
<keyword evidence="1" id="KW-0805">Transcription regulation</keyword>
<dbReference type="PRINTS" id="PR00038">
    <property type="entry name" value="HTHLUXR"/>
</dbReference>
<dbReference type="PROSITE" id="PS50043">
    <property type="entry name" value="HTH_LUXR_2"/>
    <property type="match status" value="1"/>
</dbReference>
<dbReference type="Pfam" id="PF00196">
    <property type="entry name" value="GerE"/>
    <property type="match status" value="1"/>
</dbReference>
<proteinExistence type="predicted"/>
<keyword evidence="7" id="KW-1185">Reference proteome</keyword>
<accession>A0ABP2KRV3</accession>
<evidence type="ECO:0000256" key="2">
    <source>
        <dbReference type="ARBA" id="ARBA00023125"/>
    </source>
</evidence>